<dbReference type="InterPro" id="IPR048874">
    <property type="entry name" value="Ribosomal_bL31m_N"/>
</dbReference>
<evidence type="ECO:0000259" key="1">
    <source>
        <dbReference type="Pfam" id="PF21492"/>
    </source>
</evidence>
<gene>
    <name evidence="2" type="ORF">H4219_001080</name>
</gene>
<dbReference type="Pfam" id="PF21492">
    <property type="entry name" value="bL31_N"/>
    <property type="match status" value="1"/>
</dbReference>
<dbReference type="GO" id="GO:0005762">
    <property type="term" value="C:mitochondrial large ribosomal subunit"/>
    <property type="evidence" value="ECO:0007669"/>
    <property type="project" value="InterPro"/>
</dbReference>
<organism evidence="2 3">
    <name type="scientific">Mycoemilia scoparia</name>
    <dbReference type="NCBI Taxonomy" id="417184"/>
    <lineage>
        <taxon>Eukaryota</taxon>
        <taxon>Fungi</taxon>
        <taxon>Fungi incertae sedis</taxon>
        <taxon>Zoopagomycota</taxon>
        <taxon>Kickxellomycotina</taxon>
        <taxon>Kickxellomycetes</taxon>
        <taxon>Kickxellales</taxon>
        <taxon>Kickxellaceae</taxon>
        <taxon>Mycoemilia</taxon>
    </lineage>
</organism>
<dbReference type="PANTHER" id="PTHR28174">
    <property type="entry name" value="54S RIBOSOMAL PROTEIN L36, MITOCHONDRIAL"/>
    <property type="match status" value="1"/>
</dbReference>
<dbReference type="Gene3D" id="6.20.130.10">
    <property type="match status" value="1"/>
</dbReference>
<sequence>MRYSLTLLKATANAAAKRWKPRPLNMPDPTLNLERGPELFNQRIVLTDGSSFTLRSTSPRPQIKLSKDTRSHQLWNPQAVIDIQDEGGYLGSFQRRFGNIDTVGDFQFDDDAEVAKQQKGTNDMMVKKKKHQKK</sequence>
<dbReference type="OrthoDB" id="5587740at2759"/>
<dbReference type="Proteomes" id="UP001150538">
    <property type="component" value="Unassembled WGS sequence"/>
</dbReference>
<comment type="caution">
    <text evidence="2">The sequence shown here is derived from an EMBL/GenBank/DDBJ whole genome shotgun (WGS) entry which is preliminary data.</text>
</comment>
<evidence type="ECO:0000313" key="2">
    <source>
        <dbReference type="EMBL" id="KAJ1920843.1"/>
    </source>
</evidence>
<accession>A0A9W8A4D3</accession>
<evidence type="ECO:0000313" key="3">
    <source>
        <dbReference type="Proteomes" id="UP001150538"/>
    </source>
</evidence>
<dbReference type="InterPro" id="IPR034600">
    <property type="entry name" value="Ribosomal_bL31m"/>
</dbReference>
<dbReference type="PANTHER" id="PTHR28174:SF1">
    <property type="entry name" value="LARGE RIBOSOMAL SUBUNIT PROTEIN BL31M"/>
    <property type="match status" value="1"/>
</dbReference>
<proteinExistence type="predicted"/>
<dbReference type="AlphaFoldDB" id="A0A9W8A4D3"/>
<reference evidence="2" key="1">
    <citation type="submission" date="2022-07" db="EMBL/GenBank/DDBJ databases">
        <title>Phylogenomic reconstructions and comparative analyses of Kickxellomycotina fungi.</title>
        <authorList>
            <person name="Reynolds N.K."/>
            <person name="Stajich J.E."/>
            <person name="Barry K."/>
            <person name="Grigoriev I.V."/>
            <person name="Crous P."/>
            <person name="Smith M.E."/>
        </authorList>
    </citation>
    <scope>NUCLEOTIDE SEQUENCE</scope>
    <source>
        <strain evidence="2">NBRC 100468</strain>
    </source>
</reference>
<dbReference type="GO" id="GO:0032543">
    <property type="term" value="P:mitochondrial translation"/>
    <property type="evidence" value="ECO:0007669"/>
    <property type="project" value="InterPro"/>
</dbReference>
<dbReference type="GO" id="GO:0003735">
    <property type="term" value="F:structural constituent of ribosome"/>
    <property type="evidence" value="ECO:0007669"/>
    <property type="project" value="InterPro"/>
</dbReference>
<keyword evidence="3" id="KW-1185">Reference proteome</keyword>
<dbReference type="EMBL" id="JANBPU010000009">
    <property type="protein sequence ID" value="KAJ1920843.1"/>
    <property type="molecule type" value="Genomic_DNA"/>
</dbReference>
<feature type="domain" description="Ribosomal protein bL31m N-terminal" evidence="1">
    <location>
        <begin position="40"/>
        <end position="77"/>
    </location>
</feature>
<protein>
    <recommendedName>
        <fullName evidence="1">Ribosomal protein bL31m N-terminal domain-containing protein</fullName>
    </recommendedName>
</protein>
<name>A0A9W8A4D3_9FUNG</name>